<dbReference type="GO" id="GO:0046961">
    <property type="term" value="F:proton-transporting ATPase activity, rotational mechanism"/>
    <property type="evidence" value="ECO:0007669"/>
    <property type="project" value="TreeGrafter"/>
</dbReference>
<evidence type="ECO:0000256" key="4">
    <source>
        <dbReference type="ARBA" id="ARBA00022547"/>
    </source>
</evidence>
<feature type="transmembrane region" description="Helical" evidence="13">
    <location>
        <begin position="39"/>
        <end position="58"/>
    </location>
</feature>
<dbReference type="CDD" id="cd06503">
    <property type="entry name" value="ATP-synt_Fo_b"/>
    <property type="match status" value="1"/>
</dbReference>
<dbReference type="Gene3D" id="6.10.250.1580">
    <property type="match status" value="1"/>
</dbReference>
<evidence type="ECO:0000256" key="3">
    <source>
        <dbReference type="ARBA" id="ARBA00022475"/>
    </source>
</evidence>
<dbReference type="InterPro" id="IPR050059">
    <property type="entry name" value="ATP_synthase_B_chain"/>
</dbReference>
<dbReference type="GO" id="GO:0012505">
    <property type="term" value="C:endomembrane system"/>
    <property type="evidence" value="ECO:0007669"/>
    <property type="project" value="UniProtKB-SubCell"/>
</dbReference>
<reference evidence="16 17" key="1">
    <citation type="journal article" date="2016" name="Nat. Commun.">
        <title>Thousands of microbial genomes shed light on interconnected biogeochemical processes in an aquifer system.</title>
        <authorList>
            <person name="Anantharaman K."/>
            <person name="Brown C.T."/>
            <person name="Hug L.A."/>
            <person name="Sharon I."/>
            <person name="Castelle C.J."/>
            <person name="Probst A.J."/>
            <person name="Thomas B.C."/>
            <person name="Singh A."/>
            <person name="Wilkins M.J."/>
            <person name="Karaoz U."/>
            <person name="Brodie E.L."/>
            <person name="Williams K.H."/>
            <person name="Hubbard S.S."/>
            <person name="Banfield J.F."/>
        </authorList>
    </citation>
    <scope>NUCLEOTIDE SEQUENCE [LARGE SCALE GENOMIC DNA]</scope>
</reference>
<evidence type="ECO:0000256" key="1">
    <source>
        <dbReference type="ARBA" id="ARBA00005513"/>
    </source>
</evidence>
<comment type="function">
    <text evidence="11 13">F(1)F(0) ATP synthase produces ATP from ADP in the presence of a proton or sodium gradient. F-type ATPases consist of two structural domains, F(1) containing the extramembraneous catalytic core and F(0) containing the membrane proton channel, linked together by a central stalk and a peripheral stalk. During catalysis, ATP synthesis in the catalytic domain of F(1) is coupled via a rotary mechanism of the central stalk subunits to proton translocation.</text>
</comment>
<keyword evidence="7 13" id="KW-1133">Transmembrane helix</keyword>
<keyword evidence="9 13" id="KW-0472">Membrane</keyword>
<evidence type="ECO:0000256" key="11">
    <source>
        <dbReference type="ARBA" id="ARBA00025198"/>
    </source>
</evidence>
<gene>
    <name evidence="13" type="primary">atpF</name>
    <name evidence="16" type="ORF">A2538_04180</name>
</gene>
<evidence type="ECO:0000256" key="14">
    <source>
        <dbReference type="RuleBase" id="RU003848"/>
    </source>
</evidence>
<dbReference type="Proteomes" id="UP000178254">
    <property type="component" value="Unassembled WGS sequence"/>
</dbReference>
<keyword evidence="5 13" id="KW-0812">Transmembrane</keyword>
<keyword evidence="15" id="KW-0175">Coiled coil</keyword>
<dbReference type="GO" id="GO:0005886">
    <property type="term" value="C:plasma membrane"/>
    <property type="evidence" value="ECO:0007669"/>
    <property type="project" value="UniProtKB-SubCell"/>
</dbReference>
<dbReference type="PANTHER" id="PTHR33445:SF1">
    <property type="entry name" value="ATP SYNTHASE SUBUNIT B"/>
    <property type="match status" value="1"/>
</dbReference>
<dbReference type="NCBIfam" id="TIGR01144">
    <property type="entry name" value="ATP_synt_b"/>
    <property type="match status" value="1"/>
</dbReference>
<dbReference type="SUPFAM" id="SSF81573">
    <property type="entry name" value="F1F0 ATP synthase subunit B, membrane domain"/>
    <property type="match status" value="1"/>
</dbReference>
<evidence type="ECO:0000256" key="8">
    <source>
        <dbReference type="ARBA" id="ARBA00023065"/>
    </source>
</evidence>
<dbReference type="GO" id="GO:0046933">
    <property type="term" value="F:proton-transporting ATP synthase activity, rotational mechanism"/>
    <property type="evidence" value="ECO:0007669"/>
    <property type="project" value="UniProtKB-UniRule"/>
</dbReference>
<keyword evidence="4 13" id="KW-0138">CF(0)</keyword>
<evidence type="ECO:0000256" key="10">
    <source>
        <dbReference type="ARBA" id="ARBA00023310"/>
    </source>
</evidence>
<name>A0A1F6PCC7_9BACT</name>
<evidence type="ECO:0000256" key="13">
    <source>
        <dbReference type="HAMAP-Rule" id="MF_01398"/>
    </source>
</evidence>
<feature type="coiled-coil region" evidence="15">
    <location>
        <begin position="72"/>
        <end position="147"/>
    </location>
</feature>
<comment type="subcellular location">
    <subcellularLocation>
        <location evidence="13">Cell membrane</location>
        <topology evidence="13">Single-pass membrane protein</topology>
    </subcellularLocation>
    <subcellularLocation>
        <location evidence="12">Endomembrane system</location>
        <topology evidence="12">Single-pass membrane protein</topology>
    </subcellularLocation>
</comment>
<comment type="function">
    <text evidence="13">Component of the F(0) channel, it forms part of the peripheral stalk, linking F(1) to F(0).</text>
</comment>
<dbReference type="AlphaFoldDB" id="A0A1F6PCC7"/>
<dbReference type="InterPro" id="IPR028987">
    <property type="entry name" value="ATP_synth_B-like_membr_sf"/>
</dbReference>
<evidence type="ECO:0000256" key="6">
    <source>
        <dbReference type="ARBA" id="ARBA00022781"/>
    </source>
</evidence>
<dbReference type="HAMAP" id="MF_01398">
    <property type="entry name" value="ATP_synth_b_bprime"/>
    <property type="match status" value="1"/>
</dbReference>
<evidence type="ECO:0000256" key="9">
    <source>
        <dbReference type="ARBA" id="ARBA00023136"/>
    </source>
</evidence>
<sequence length="190" mass="21361">MKSFLNNMPNTNIETHTVVETENTDQGVLASLGLNGQLFTFQLINFAVVAVIIWFLILKPLTKKLAEREKMIDESIENSKKVQENLTKAERDYQKKIDDAKAAAGQILDNAAADGKKTGEQLKVQARKEIENLVDQAKRNIQIEEKEMVVKLKSETASLIVAALEKILEEKVDEKKDKQLIESAIKKLTP</sequence>
<dbReference type="STRING" id="1798709.A2538_04180"/>
<keyword evidence="8 13" id="KW-0406">Ion transport</keyword>
<dbReference type="Pfam" id="PF00430">
    <property type="entry name" value="ATP-synt_B"/>
    <property type="match status" value="1"/>
</dbReference>
<organism evidence="16 17">
    <name type="scientific">Candidatus Magasanikbacteria bacterium RIFOXYD2_FULL_41_14</name>
    <dbReference type="NCBI Taxonomy" id="1798709"/>
    <lineage>
        <taxon>Bacteria</taxon>
        <taxon>Candidatus Magasanikiibacteriota</taxon>
    </lineage>
</organism>
<dbReference type="EMBL" id="MFRE01000025">
    <property type="protein sequence ID" value="OGH93623.1"/>
    <property type="molecule type" value="Genomic_DNA"/>
</dbReference>
<keyword evidence="2 13" id="KW-0813">Transport</keyword>
<evidence type="ECO:0000313" key="17">
    <source>
        <dbReference type="Proteomes" id="UP000178254"/>
    </source>
</evidence>
<keyword evidence="10 13" id="KW-0066">ATP synthesis</keyword>
<evidence type="ECO:0000256" key="5">
    <source>
        <dbReference type="ARBA" id="ARBA00022692"/>
    </source>
</evidence>
<dbReference type="InterPro" id="IPR002146">
    <property type="entry name" value="ATP_synth_b/b'su_bac/chlpt"/>
</dbReference>
<dbReference type="PANTHER" id="PTHR33445">
    <property type="entry name" value="ATP SYNTHASE SUBUNIT B', CHLOROPLASTIC"/>
    <property type="match status" value="1"/>
</dbReference>
<protein>
    <recommendedName>
        <fullName evidence="13">ATP synthase subunit b</fullName>
    </recommendedName>
    <alternativeName>
        <fullName evidence="13">ATP synthase F(0) sector subunit b</fullName>
    </alternativeName>
    <alternativeName>
        <fullName evidence="13">ATPase subunit I</fullName>
    </alternativeName>
    <alternativeName>
        <fullName evidence="13">F-type ATPase subunit b</fullName>
        <shortName evidence="13">F-ATPase subunit b</shortName>
    </alternativeName>
</protein>
<keyword evidence="6 13" id="KW-0375">Hydrogen ion transport</keyword>
<dbReference type="GO" id="GO:0045259">
    <property type="term" value="C:proton-transporting ATP synthase complex"/>
    <property type="evidence" value="ECO:0007669"/>
    <property type="project" value="UniProtKB-KW"/>
</dbReference>
<comment type="subunit">
    <text evidence="13">F-type ATPases have 2 components, F(1) - the catalytic core - and F(0) - the membrane proton channel. F(1) has five subunits: alpha(3), beta(3), gamma(1), delta(1), epsilon(1). F(0) has three main subunits: a(1), b(2) and c(10-14). The alpha and beta chains form an alternating ring which encloses part of the gamma chain. F(1) is attached to F(0) by a central stalk formed by the gamma and epsilon chains, while a peripheral stalk is formed by the delta and b chains.</text>
</comment>
<evidence type="ECO:0000256" key="15">
    <source>
        <dbReference type="SAM" id="Coils"/>
    </source>
</evidence>
<comment type="similarity">
    <text evidence="1 13 14">Belongs to the ATPase B chain family.</text>
</comment>
<evidence type="ECO:0000256" key="2">
    <source>
        <dbReference type="ARBA" id="ARBA00022448"/>
    </source>
</evidence>
<keyword evidence="3 13" id="KW-1003">Cell membrane</keyword>
<proteinExistence type="inferred from homology"/>
<evidence type="ECO:0000256" key="7">
    <source>
        <dbReference type="ARBA" id="ARBA00022989"/>
    </source>
</evidence>
<evidence type="ECO:0000313" key="16">
    <source>
        <dbReference type="EMBL" id="OGH93623.1"/>
    </source>
</evidence>
<comment type="caution">
    <text evidence="16">The sequence shown here is derived from an EMBL/GenBank/DDBJ whole genome shotgun (WGS) entry which is preliminary data.</text>
</comment>
<dbReference type="InterPro" id="IPR005864">
    <property type="entry name" value="ATP_synth_F0_bsu_bac"/>
</dbReference>
<accession>A0A1F6PCC7</accession>
<evidence type="ECO:0000256" key="12">
    <source>
        <dbReference type="ARBA" id="ARBA00037847"/>
    </source>
</evidence>